<reference evidence="4 5" key="1">
    <citation type="journal article" date="2009" name="Stand. Genomic Sci.">
        <title>Complete genome sequence of Thermanaerovibrio acidaminovorans type strain (Su883).</title>
        <authorList>
            <person name="Chovatia M."/>
            <person name="Sikorski J."/>
            <person name="Schroder M."/>
            <person name="Lapidus A."/>
            <person name="Nolan M."/>
            <person name="Tice H."/>
            <person name="Glavina Del Rio T."/>
            <person name="Copeland A."/>
            <person name="Cheng J.F."/>
            <person name="Lucas S."/>
            <person name="Chen F."/>
            <person name="Bruce D."/>
            <person name="Goodwin L."/>
            <person name="Pitluck S."/>
            <person name="Ivanova N."/>
            <person name="Mavromatis K."/>
            <person name="Ovchinnikova G."/>
            <person name="Pati A."/>
            <person name="Chen A."/>
            <person name="Palaniappan K."/>
            <person name="Land M."/>
            <person name="Hauser L."/>
            <person name="Chang Y.J."/>
            <person name="Jeffries C.D."/>
            <person name="Chain P."/>
            <person name="Saunders E."/>
            <person name="Detter J.C."/>
            <person name="Brettin T."/>
            <person name="Rohde M."/>
            <person name="Goker M."/>
            <person name="Spring S."/>
            <person name="Bristow J."/>
            <person name="Markowitz V."/>
            <person name="Hugenholtz P."/>
            <person name="Kyrpides N.C."/>
            <person name="Klenk H.P."/>
            <person name="Eisen J.A."/>
        </authorList>
    </citation>
    <scope>NUCLEOTIDE SEQUENCE [LARGE SCALE GENOMIC DNA]</scope>
    <source>
        <strain evidence="5">ATCC 49978 / DSM 6589 / Su883</strain>
    </source>
</reference>
<gene>
    <name evidence="4" type="ordered locus">Taci_0303</name>
</gene>
<sequence length="185" mass="19634">MSRIELTTPLGEEVRSLRAGDLVSLSGVVYVARDQAHRRMLEDLDRGSLPFQLEGQVIYYAGPSPTPPGRVIGAMGPTTSGRMDPFTPRLLELGLRGMIGKGRRSKEVLDAMARHGAVYLGATGGAAVLLSRSIRSCEVVAYQDLGPEAILKITVDRMGLVVLGDAHGGDIYASGPAGARKMMDG</sequence>
<dbReference type="EMBL" id="CP001818">
    <property type="protein sequence ID" value="ACZ18540.1"/>
    <property type="molecule type" value="Genomic_DNA"/>
</dbReference>
<dbReference type="eggNOG" id="COG1838">
    <property type="taxonomic scope" value="Bacteria"/>
</dbReference>
<dbReference type="InterPro" id="IPR036660">
    <property type="entry name" value="Fe-S_hydroAse_TtdB_cat_sf"/>
</dbReference>
<dbReference type="HOGENOM" id="CLU_098588_2_0_0"/>
<dbReference type="InterPro" id="IPR004647">
    <property type="entry name" value="Fe-S_hydro-lyase_TtdB-typ_cat"/>
</dbReference>
<dbReference type="GO" id="GO:0016836">
    <property type="term" value="F:hydro-lyase activity"/>
    <property type="evidence" value="ECO:0007669"/>
    <property type="project" value="InterPro"/>
</dbReference>
<dbReference type="KEGG" id="tai:Taci_0303"/>
<accession>D1B8D7</accession>
<dbReference type="PANTHER" id="PTHR43351:SF2">
    <property type="entry name" value="L(+)-TARTRATE DEHYDRATASE SUBUNIT BETA-RELATED"/>
    <property type="match status" value="1"/>
</dbReference>
<evidence type="ECO:0000313" key="4">
    <source>
        <dbReference type="EMBL" id="ACZ18540.1"/>
    </source>
</evidence>
<evidence type="ECO:0000259" key="3">
    <source>
        <dbReference type="Pfam" id="PF05683"/>
    </source>
</evidence>
<dbReference type="Pfam" id="PF05683">
    <property type="entry name" value="Fumerase_C"/>
    <property type="match status" value="1"/>
</dbReference>
<feature type="domain" description="Fe-S hydro-lyase tartrate dehydratase beta-type catalytic" evidence="3">
    <location>
        <begin position="3"/>
        <end position="174"/>
    </location>
</feature>
<comment type="similarity">
    <text evidence="1">Belongs to the class-I fumarase family.</text>
</comment>
<proteinExistence type="inferred from homology"/>
<organism evidence="4 5">
    <name type="scientific">Thermanaerovibrio acidaminovorans (strain ATCC 49978 / DSM 6589 / Su883)</name>
    <name type="common">Selenomonas acidaminovorans</name>
    <dbReference type="NCBI Taxonomy" id="525903"/>
    <lineage>
        <taxon>Bacteria</taxon>
        <taxon>Thermotogati</taxon>
        <taxon>Synergistota</taxon>
        <taxon>Synergistia</taxon>
        <taxon>Synergistales</taxon>
        <taxon>Synergistaceae</taxon>
        <taxon>Thermanaerovibrio</taxon>
    </lineage>
</organism>
<dbReference type="EnsemblBacteria" id="ACZ18540">
    <property type="protein sequence ID" value="ACZ18540"/>
    <property type="gene ID" value="Taci_0303"/>
</dbReference>
<keyword evidence="2" id="KW-0456">Lyase</keyword>
<evidence type="ECO:0000313" key="5">
    <source>
        <dbReference type="Proteomes" id="UP000002030"/>
    </source>
</evidence>
<dbReference type="SUPFAM" id="SSF117457">
    <property type="entry name" value="FumA C-terminal domain-like"/>
    <property type="match status" value="1"/>
</dbReference>
<evidence type="ECO:0000256" key="1">
    <source>
        <dbReference type="ARBA" id="ARBA00008876"/>
    </source>
</evidence>
<dbReference type="STRING" id="525903.Taci_0303"/>
<dbReference type="NCBIfam" id="TIGR00723">
    <property type="entry name" value="ttdB_fumA_fumB"/>
    <property type="match status" value="1"/>
</dbReference>
<dbReference type="AlphaFoldDB" id="D1B8D7"/>
<keyword evidence="5" id="KW-1185">Reference proteome</keyword>
<dbReference type="OrthoDB" id="9798978at2"/>
<protein>
    <submittedName>
        <fullName evidence="4">Hydro-lyase, Fe-S type, tartrate/fumarate subfamily, beta subunit</fullName>
    </submittedName>
</protein>
<dbReference type="PANTHER" id="PTHR43351">
    <property type="entry name" value="L(+)-TARTRATE DEHYDRATASE SUBUNIT BETA"/>
    <property type="match status" value="1"/>
</dbReference>
<dbReference type="Proteomes" id="UP000002030">
    <property type="component" value="Chromosome"/>
</dbReference>
<dbReference type="Gene3D" id="3.20.130.10">
    <property type="entry name" value="Fe-S hydro-lyase, tartrate dehydratase beta-type, catalytic domain"/>
    <property type="match status" value="1"/>
</dbReference>
<name>D1B8D7_THEAS</name>
<dbReference type="RefSeq" id="WP_012869056.1">
    <property type="nucleotide sequence ID" value="NC_013522.1"/>
</dbReference>
<evidence type="ECO:0000256" key="2">
    <source>
        <dbReference type="ARBA" id="ARBA00023239"/>
    </source>
</evidence>